<feature type="chain" id="PRO_5043741616" evidence="1">
    <location>
        <begin position="21"/>
        <end position="83"/>
    </location>
</feature>
<evidence type="ECO:0000256" key="1">
    <source>
        <dbReference type="SAM" id="SignalP"/>
    </source>
</evidence>
<comment type="caution">
    <text evidence="2">The sequence shown here is derived from an EMBL/GenBank/DDBJ whole genome shotgun (WGS) entry which is preliminary data.</text>
</comment>
<dbReference type="EMBL" id="BPLR01011871">
    <property type="protein sequence ID" value="GIY49723.1"/>
    <property type="molecule type" value="Genomic_DNA"/>
</dbReference>
<evidence type="ECO:0000313" key="3">
    <source>
        <dbReference type="Proteomes" id="UP001054945"/>
    </source>
</evidence>
<dbReference type="Proteomes" id="UP001054945">
    <property type="component" value="Unassembled WGS sequence"/>
</dbReference>
<protein>
    <submittedName>
        <fullName evidence="2">Uncharacterized protein</fullName>
    </submittedName>
</protein>
<keyword evidence="1" id="KW-0732">Signal</keyword>
<organism evidence="2 3">
    <name type="scientific">Caerostris extrusa</name>
    <name type="common">Bark spider</name>
    <name type="synonym">Caerostris bankana</name>
    <dbReference type="NCBI Taxonomy" id="172846"/>
    <lineage>
        <taxon>Eukaryota</taxon>
        <taxon>Metazoa</taxon>
        <taxon>Ecdysozoa</taxon>
        <taxon>Arthropoda</taxon>
        <taxon>Chelicerata</taxon>
        <taxon>Arachnida</taxon>
        <taxon>Araneae</taxon>
        <taxon>Araneomorphae</taxon>
        <taxon>Entelegynae</taxon>
        <taxon>Araneoidea</taxon>
        <taxon>Araneidae</taxon>
        <taxon>Caerostris</taxon>
    </lineage>
</organism>
<accession>A0AAV4TSY4</accession>
<gene>
    <name evidence="2" type="ORF">CEXT_570501</name>
</gene>
<keyword evidence="3" id="KW-1185">Reference proteome</keyword>
<dbReference type="AlphaFoldDB" id="A0AAV4TSY4"/>
<feature type="signal peptide" evidence="1">
    <location>
        <begin position="1"/>
        <end position="20"/>
    </location>
</feature>
<reference evidence="2 3" key="1">
    <citation type="submission" date="2021-06" db="EMBL/GenBank/DDBJ databases">
        <title>Caerostris extrusa draft genome.</title>
        <authorList>
            <person name="Kono N."/>
            <person name="Arakawa K."/>
        </authorList>
    </citation>
    <scope>NUCLEOTIDE SEQUENCE [LARGE SCALE GENOMIC DNA]</scope>
</reference>
<sequence length="83" mass="9462">MGYCGWVWVTVVWVTVQANALTCIEKIIDKLEKTDILDEVMPMLAKAKIQDPAILMPVVRHETTPILLDILSRLFEITSQFFA</sequence>
<proteinExistence type="predicted"/>
<name>A0AAV4TSY4_CAEEX</name>
<evidence type="ECO:0000313" key="2">
    <source>
        <dbReference type="EMBL" id="GIY49723.1"/>
    </source>
</evidence>